<dbReference type="Pfam" id="PF01965">
    <property type="entry name" value="DJ-1_PfpI"/>
    <property type="match status" value="1"/>
</dbReference>
<dbReference type="InterPro" id="IPR052158">
    <property type="entry name" value="INH-QAR"/>
</dbReference>
<evidence type="ECO:0000259" key="4">
    <source>
        <dbReference type="PROSITE" id="PS01124"/>
    </source>
</evidence>
<evidence type="ECO:0000256" key="3">
    <source>
        <dbReference type="ARBA" id="ARBA00023163"/>
    </source>
</evidence>
<organism evidence="5 6">
    <name type="scientific">Octadecabacter dasysiphoniae</name>
    <dbReference type="NCBI Taxonomy" id="2909341"/>
    <lineage>
        <taxon>Bacteria</taxon>
        <taxon>Pseudomonadati</taxon>
        <taxon>Pseudomonadota</taxon>
        <taxon>Alphaproteobacteria</taxon>
        <taxon>Rhodobacterales</taxon>
        <taxon>Roseobacteraceae</taxon>
        <taxon>Octadecabacter</taxon>
    </lineage>
</organism>
<dbReference type="Gene3D" id="3.40.50.880">
    <property type="match status" value="1"/>
</dbReference>
<evidence type="ECO:0000256" key="1">
    <source>
        <dbReference type="ARBA" id="ARBA00023015"/>
    </source>
</evidence>
<dbReference type="InterPro" id="IPR018062">
    <property type="entry name" value="HTH_AraC-typ_CS"/>
</dbReference>
<keyword evidence="1" id="KW-0805">Transcription regulation</keyword>
<gene>
    <name evidence="5" type="ORF">L0664_13115</name>
</gene>
<dbReference type="Gene3D" id="1.10.10.60">
    <property type="entry name" value="Homeodomain-like"/>
    <property type="match status" value="1"/>
</dbReference>
<dbReference type="CDD" id="cd03136">
    <property type="entry name" value="GATase1_AraC_ArgR_like"/>
    <property type="match status" value="1"/>
</dbReference>
<keyword evidence="6" id="KW-1185">Reference proteome</keyword>
<name>A0ABS9D075_9RHOB</name>
<dbReference type="PANTHER" id="PTHR43130:SF3">
    <property type="entry name" value="HTH-TYPE TRANSCRIPTIONAL REGULATOR RV1931C"/>
    <property type="match status" value="1"/>
</dbReference>
<feature type="domain" description="HTH araC/xylS-type" evidence="4">
    <location>
        <begin position="217"/>
        <end position="313"/>
    </location>
</feature>
<comment type="caution">
    <text evidence="5">The sequence shown here is derived from an EMBL/GenBank/DDBJ whole genome shotgun (WGS) entry which is preliminary data.</text>
</comment>
<proteinExistence type="predicted"/>
<dbReference type="InterPro" id="IPR029062">
    <property type="entry name" value="Class_I_gatase-like"/>
</dbReference>
<dbReference type="PANTHER" id="PTHR43130">
    <property type="entry name" value="ARAC-FAMILY TRANSCRIPTIONAL REGULATOR"/>
    <property type="match status" value="1"/>
</dbReference>
<protein>
    <submittedName>
        <fullName evidence="5">Helix-turn-helix domain-containing protein</fullName>
    </submittedName>
</protein>
<dbReference type="SUPFAM" id="SSF52317">
    <property type="entry name" value="Class I glutamine amidotransferase-like"/>
    <property type="match status" value="1"/>
</dbReference>
<dbReference type="SMART" id="SM00342">
    <property type="entry name" value="HTH_ARAC"/>
    <property type="match status" value="1"/>
</dbReference>
<dbReference type="RefSeq" id="WP_235226336.1">
    <property type="nucleotide sequence ID" value="NZ_JAKGAQ010000003.1"/>
</dbReference>
<dbReference type="InterPro" id="IPR002818">
    <property type="entry name" value="DJ-1/PfpI"/>
</dbReference>
<evidence type="ECO:0000313" key="6">
    <source>
        <dbReference type="Proteomes" id="UP001200557"/>
    </source>
</evidence>
<dbReference type="PROSITE" id="PS01124">
    <property type="entry name" value="HTH_ARAC_FAMILY_2"/>
    <property type="match status" value="1"/>
</dbReference>
<reference evidence="5 6" key="1">
    <citation type="submission" date="2022-01" db="EMBL/GenBank/DDBJ databases">
        <title>Octadecabacter sp. nov., isolated from a marine alga.</title>
        <authorList>
            <person name="Jin M.S."/>
            <person name="Kim H.M."/>
            <person name="Han D.M."/>
            <person name="Jung J.J."/>
            <person name="Jeon C.O."/>
        </authorList>
    </citation>
    <scope>NUCLEOTIDE SEQUENCE [LARGE SCALE GENOMIC DNA]</scope>
    <source>
        <strain evidence="5 6">G9-8</strain>
    </source>
</reference>
<keyword evidence="2" id="KW-0238">DNA-binding</keyword>
<dbReference type="EMBL" id="JAKGAQ010000003">
    <property type="protein sequence ID" value="MCF2872009.1"/>
    <property type="molecule type" value="Genomic_DNA"/>
</dbReference>
<evidence type="ECO:0000256" key="2">
    <source>
        <dbReference type="ARBA" id="ARBA00023125"/>
    </source>
</evidence>
<dbReference type="InterPro" id="IPR009057">
    <property type="entry name" value="Homeodomain-like_sf"/>
</dbReference>
<dbReference type="InterPro" id="IPR018060">
    <property type="entry name" value="HTH_AraC"/>
</dbReference>
<dbReference type="PROSITE" id="PS00041">
    <property type="entry name" value="HTH_ARAC_FAMILY_1"/>
    <property type="match status" value="1"/>
</dbReference>
<dbReference type="Pfam" id="PF12833">
    <property type="entry name" value="HTH_18"/>
    <property type="match status" value="1"/>
</dbReference>
<dbReference type="Proteomes" id="UP001200557">
    <property type="component" value="Unassembled WGS sequence"/>
</dbReference>
<keyword evidence="3" id="KW-0804">Transcription</keyword>
<sequence length="313" mass="34464">MGPSEENFAFIVEDGFTMQAFSSAIEVLRVAQKLGAGNSTSYCVASLDDGPVAASNGIEILPTCEIDRLPINATRVIVAGAGAARRANSEMIKRLRRWARAGQSIWAISSGVVRLAQAGLIDGRTVCAHWEDVPYLKENHPKVDVSTSLFIMDTKHSTCSGGGAAADLMLKYVHDNCPDGMVEDIASCLMMEGVRDGKLKQTYPAQLRYVTANRQVFAAIQLMEANRFDALSLFEIARRSGVSQRQLERLFQSEFQKTPGAIYKELRMSEARQEVLMGRRSIADIALDFGFEPAQFSKVYRKVFGVLPSADRR</sequence>
<evidence type="ECO:0000313" key="5">
    <source>
        <dbReference type="EMBL" id="MCF2872009.1"/>
    </source>
</evidence>
<dbReference type="SUPFAM" id="SSF46689">
    <property type="entry name" value="Homeodomain-like"/>
    <property type="match status" value="2"/>
</dbReference>
<accession>A0ABS9D075</accession>